<comment type="caution">
    <text evidence="1">The sequence shown here is derived from an EMBL/GenBank/DDBJ whole genome shotgun (WGS) entry which is preliminary data.</text>
</comment>
<dbReference type="EMBL" id="CAXIEN010000466">
    <property type="protein sequence ID" value="CAL1298607.1"/>
    <property type="molecule type" value="Genomic_DNA"/>
</dbReference>
<evidence type="ECO:0000313" key="1">
    <source>
        <dbReference type="EMBL" id="CAL1298607.1"/>
    </source>
</evidence>
<evidence type="ECO:0000313" key="2">
    <source>
        <dbReference type="Proteomes" id="UP001497382"/>
    </source>
</evidence>
<name>A0AAV2BRU5_9ARAC</name>
<protein>
    <submittedName>
        <fullName evidence="1">Uncharacterized protein</fullName>
    </submittedName>
</protein>
<sequence>RDVSGKLVKFIAGFGCQARRLHVPRPGGDTVVLNGSFPSCLGVKITIFCKKKNFWWKEFGANNKRLLMRGKSFE</sequence>
<gene>
    <name evidence="1" type="ORF">LARSCL_LOCUS20909</name>
</gene>
<reference evidence="1 2" key="1">
    <citation type="submission" date="2024-04" db="EMBL/GenBank/DDBJ databases">
        <authorList>
            <person name="Rising A."/>
            <person name="Reimegard J."/>
            <person name="Sonavane S."/>
            <person name="Akerstrom W."/>
            <person name="Nylinder S."/>
            <person name="Hedman E."/>
            <person name="Kallberg Y."/>
        </authorList>
    </citation>
    <scope>NUCLEOTIDE SEQUENCE [LARGE SCALE GENOMIC DNA]</scope>
</reference>
<accession>A0AAV2BRU5</accession>
<dbReference type="Proteomes" id="UP001497382">
    <property type="component" value="Unassembled WGS sequence"/>
</dbReference>
<proteinExistence type="predicted"/>
<keyword evidence="2" id="KW-1185">Reference proteome</keyword>
<organism evidence="1 2">
    <name type="scientific">Larinioides sclopetarius</name>
    <dbReference type="NCBI Taxonomy" id="280406"/>
    <lineage>
        <taxon>Eukaryota</taxon>
        <taxon>Metazoa</taxon>
        <taxon>Ecdysozoa</taxon>
        <taxon>Arthropoda</taxon>
        <taxon>Chelicerata</taxon>
        <taxon>Arachnida</taxon>
        <taxon>Araneae</taxon>
        <taxon>Araneomorphae</taxon>
        <taxon>Entelegynae</taxon>
        <taxon>Araneoidea</taxon>
        <taxon>Araneidae</taxon>
        <taxon>Larinioides</taxon>
    </lineage>
</organism>
<dbReference type="AlphaFoldDB" id="A0AAV2BRU5"/>
<feature type="non-terminal residue" evidence="1">
    <location>
        <position position="1"/>
    </location>
</feature>